<dbReference type="AlphaFoldDB" id="A0A6M3KT70"/>
<protein>
    <submittedName>
        <fullName evidence="1">Uncharacterized protein</fullName>
    </submittedName>
</protein>
<organism evidence="1">
    <name type="scientific">viral metagenome</name>
    <dbReference type="NCBI Taxonomy" id="1070528"/>
    <lineage>
        <taxon>unclassified sequences</taxon>
        <taxon>metagenomes</taxon>
        <taxon>organismal metagenomes</taxon>
    </lineage>
</organism>
<sequence length="124" mass="13652">MTNAASQVSSFITFGKHYYRYATPVVEFTVAASGTTYAALDVSSSVPRFATMSRLQVWTGTTNAYNYYFDTSSTTVTPEAHIVAAQNESITMDIPTNTSQVIYWYADSAVDTVISICGYYTDEL</sequence>
<proteinExistence type="predicted"/>
<dbReference type="EMBL" id="MT142549">
    <property type="protein sequence ID" value="QJA85032.1"/>
    <property type="molecule type" value="Genomic_DNA"/>
</dbReference>
<reference evidence="1" key="1">
    <citation type="submission" date="2020-03" db="EMBL/GenBank/DDBJ databases">
        <title>The deep terrestrial virosphere.</title>
        <authorList>
            <person name="Holmfeldt K."/>
            <person name="Nilsson E."/>
            <person name="Simone D."/>
            <person name="Lopez-Fernandez M."/>
            <person name="Wu X."/>
            <person name="de Brujin I."/>
            <person name="Lundin D."/>
            <person name="Andersson A."/>
            <person name="Bertilsson S."/>
            <person name="Dopson M."/>
        </authorList>
    </citation>
    <scope>NUCLEOTIDE SEQUENCE</scope>
    <source>
        <strain evidence="1">MM415B02292</strain>
    </source>
</reference>
<accession>A0A6M3KT70</accession>
<gene>
    <name evidence="1" type="ORF">MM415B02292_0013</name>
</gene>
<name>A0A6M3KT70_9ZZZZ</name>
<evidence type="ECO:0000313" key="1">
    <source>
        <dbReference type="EMBL" id="QJA85032.1"/>
    </source>
</evidence>